<protein>
    <submittedName>
        <fullName evidence="2">Uncharacterized protein</fullName>
    </submittedName>
</protein>
<name>A0A674P3H7_TAKRU</name>
<dbReference type="Proteomes" id="UP000005226">
    <property type="component" value="Chromosome 7"/>
</dbReference>
<reference evidence="2" key="2">
    <citation type="submission" date="2025-08" db="UniProtKB">
        <authorList>
            <consortium name="Ensembl"/>
        </authorList>
    </citation>
    <scope>IDENTIFICATION</scope>
</reference>
<feature type="transmembrane region" description="Helical" evidence="1">
    <location>
        <begin position="110"/>
        <end position="132"/>
    </location>
</feature>
<evidence type="ECO:0000313" key="2">
    <source>
        <dbReference type="Ensembl" id="ENSTRUP00000079638.1"/>
    </source>
</evidence>
<keyword evidence="1" id="KW-1133">Transmembrane helix</keyword>
<dbReference type="GeneTree" id="ENSGT01150000289515"/>
<evidence type="ECO:0000313" key="3">
    <source>
        <dbReference type="Proteomes" id="UP000005226"/>
    </source>
</evidence>
<keyword evidence="1" id="KW-0812">Transmembrane</keyword>
<sequence length="187" mass="20728">MKMTFLCDETMVITIPIGMRDMPGGHSVPEKFHCVFRDFYKVFVINGKPKPLGAAQAIGGVFICALAVIMYFSDFYVLILGLPSLMCVVSGLISYAAGKSPNMHLTKLSFALNIISLPVSLGAVVLYSVFYFHMNNATGLFLGAYILVVVLLVTESFITLYLTYWLSKAVCRQYFNTLPIILLKRAD</sequence>
<feature type="transmembrane region" description="Helical" evidence="1">
    <location>
        <begin position="144"/>
        <end position="166"/>
    </location>
</feature>
<keyword evidence="3" id="KW-1185">Reference proteome</keyword>
<dbReference type="AlphaFoldDB" id="A0A674P3H7"/>
<accession>A0A674P3H7</accession>
<reference evidence="2" key="3">
    <citation type="submission" date="2025-09" db="UniProtKB">
        <authorList>
            <consortium name="Ensembl"/>
        </authorList>
    </citation>
    <scope>IDENTIFICATION</scope>
</reference>
<evidence type="ECO:0000256" key="1">
    <source>
        <dbReference type="SAM" id="Phobius"/>
    </source>
</evidence>
<feature type="transmembrane region" description="Helical" evidence="1">
    <location>
        <begin position="52"/>
        <end position="72"/>
    </location>
</feature>
<reference evidence="2 3" key="1">
    <citation type="journal article" date="2011" name="Genome Biol. Evol.">
        <title>Integration of the genetic map and genome assembly of fugu facilitates insights into distinct features of genome evolution in teleosts and mammals.</title>
        <authorList>
            <person name="Kai W."/>
            <person name="Kikuchi K."/>
            <person name="Tohari S."/>
            <person name="Chew A.K."/>
            <person name="Tay A."/>
            <person name="Fujiwara A."/>
            <person name="Hosoya S."/>
            <person name="Suetake H."/>
            <person name="Naruse K."/>
            <person name="Brenner S."/>
            <person name="Suzuki Y."/>
            <person name="Venkatesh B."/>
        </authorList>
    </citation>
    <scope>NUCLEOTIDE SEQUENCE [LARGE SCALE GENOMIC DNA]</scope>
</reference>
<organism evidence="2 3">
    <name type="scientific">Takifugu rubripes</name>
    <name type="common">Japanese pufferfish</name>
    <name type="synonym">Fugu rubripes</name>
    <dbReference type="NCBI Taxonomy" id="31033"/>
    <lineage>
        <taxon>Eukaryota</taxon>
        <taxon>Metazoa</taxon>
        <taxon>Chordata</taxon>
        <taxon>Craniata</taxon>
        <taxon>Vertebrata</taxon>
        <taxon>Euteleostomi</taxon>
        <taxon>Actinopterygii</taxon>
        <taxon>Neopterygii</taxon>
        <taxon>Teleostei</taxon>
        <taxon>Neoteleostei</taxon>
        <taxon>Acanthomorphata</taxon>
        <taxon>Eupercaria</taxon>
        <taxon>Tetraodontiformes</taxon>
        <taxon>Tetradontoidea</taxon>
        <taxon>Tetraodontidae</taxon>
        <taxon>Takifugu</taxon>
    </lineage>
</organism>
<dbReference type="InParanoid" id="A0A674P3H7"/>
<dbReference type="Ensembl" id="ENSTRUT00000069194.1">
    <property type="protein sequence ID" value="ENSTRUP00000079638.1"/>
    <property type="gene ID" value="ENSTRUG00000028470.1"/>
</dbReference>
<keyword evidence="1" id="KW-0472">Membrane</keyword>
<feature type="transmembrane region" description="Helical" evidence="1">
    <location>
        <begin position="78"/>
        <end position="98"/>
    </location>
</feature>
<dbReference type="OMA" id="WMSKAIC"/>
<proteinExistence type="predicted"/>